<sequence>MKHQSISEALHNSAVQQIAAGMFSFANGEVYPGHVNPTWATYTNAPERTMPVEHRWEGTLWPDIVVVDTAAANRPRLIVEVETEESISEETLDRKWKLDADESSIYYLFVPSGTAFKTAELLLKFRSVCKIPRLLYTYEFDELYRVHVTPV</sequence>
<accession>A0ABT5TZW9</accession>
<dbReference type="Proteomes" id="UP001165561">
    <property type="component" value="Unassembled WGS sequence"/>
</dbReference>
<organism evidence="1 2">
    <name type="scientific">Georgenia halotolerans</name>
    <dbReference type="NCBI Taxonomy" id="3028317"/>
    <lineage>
        <taxon>Bacteria</taxon>
        <taxon>Bacillati</taxon>
        <taxon>Actinomycetota</taxon>
        <taxon>Actinomycetes</taxon>
        <taxon>Micrococcales</taxon>
        <taxon>Bogoriellaceae</taxon>
        <taxon>Georgenia</taxon>
    </lineage>
</organism>
<dbReference type="EMBL" id="JARACI010001066">
    <property type="protein sequence ID" value="MDD9207223.1"/>
    <property type="molecule type" value="Genomic_DNA"/>
</dbReference>
<gene>
    <name evidence="1" type="ORF">PU560_12210</name>
</gene>
<keyword evidence="2" id="KW-1185">Reference proteome</keyword>
<evidence type="ECO:0008006" key="3">
    <source>
        <dbReference type="Google" id="ProtNLM"/>
    </source>
</evidence>
<evidence type="ECO:0000313" key="1">
    <source>
        <dbReference type="EMBL" id="MDD9207223.1"/>
    </source>
</evidence>
<evidence type="ECO:0000313" key="2">
    <source>
        <dbReference type="Proteomes" id="UP001165561"/>
    </source>
</evidence>
<name>A0ABT5TZW9_9MICO</name>
<reference evidence="1" key="1">
    <citation type="submission" date="2023-02" db="EMBL/GenBank/DDBJ databases">
        <title>Georgenia sp.10Sc9-8, isolated from a soil sample collected from the Taklamakan desert.</title>
        <authorList>
            <person name="Liu S."/>
        </authorList>
    </citation>
    <scope>NUCLEOTIDE SEQUENCE</scope>
    <source>
        <strain evidence="1">10Sc9-8</strain>
    </source>
</reference>
<comment type="caution">
    <text evidence="1">The sequence shown here is derived from an EMBL/GenBank/DDBJ whole genome shotgun (WGS) entry which is preliminary data.</text>
</comment>
<protein>
    <recommendedName>
        <fullName evidence="3">Restriction endonuclease domain-containing protein</fullName>
    </recommendedName>
</protein>
<proteinExistence type="predicted"/>